<accession>A0A098LGF2</accession>
<reference evidence="1 2" key="1">
    <citation type="submission" date="2014-09" db="EMBL/GenBank/DDBJ databases">
        <title>Sporocytophaga myxococcoides PG-01 genome sequencing.</title>
        <authorList>
            <person name="Liu L."/>
            <person name="Gao P.J."/>
            <person name="Chen G.J."/>
            <person name="Wang L.S."/>
        </authorList>
    </citation>
    <scope>NUCLEOTIDE SEQUENCE [LARGE SCALE GENOMIC DNA]</scope>
    <source>
        <strain evidence="1 2">PG-01</strain>
    </source>
</reference>
<dbReference type="STRING" id="153721.MYP_2746"/>
<sequence length="51" mass="5734">MNINTEIIIEINPEVPPEIRAVLALNPIKTTETIPQKIRNTPYAANKFTTT</sequence>
<comment type="caution">
    <text evidence="1">The sequence shown here is derived from an EMBL/GenBank/DDBJ whole genome shotgun (WGS) entry which is preliminary data.</text>
</comment>
<name>A0A098LGF2_9BACT</name>
<dbReference type="Proteomes" id="UP000030185">
    <property type="component" value="Unassembled WGS sequence"/>
</dbReference>
<protein>
    <submittedName>
        <fullName evidence="1">Uncharacterized protein</fullName>
    </submittedName>
</protein>
<evidence type="ECO:0000313" key="2">
    <source>
        <dbReference type="Proteomes" id="UP000030185"/>
    </source>
</evidence>
<proteinExistence type="predicted"/>
<dbReference type="AlphaFoldDB" id="A0A098LGF2"/>
<dbReference type="EMBL" id="BBLT01000005">
    <property type="protein sequence ID" value="GAL85517.1"/>
    <property type="molecule type" value="Genomic_DNA"/>
</dbReference>
<gene>
    <name evidence="1" type="ORF">MYP_2746</name>
</gene>
<organism evidence="1 2">
    <name type="scientific">Sporocytophaga myxococcoides</name>
    <dbReference type="NCBI Taxonomy" id="153721"/>
    <lineage>
        <taxon>Bacteria</taxon>
        <taxon>Pseudomonadati</taxon>
        <taxon>Bacteroidota</taxon>
        <taxon>Cytophagia</taxon>
        <taxon>Cytophagales</taxon>
        <taxon>Cytophagaceae</taxon>
        <taxon>Sporocytophaga</taxon>
    </lineage>
</organism>
<keyword evidence="2" id="KW-1185">Reference proteome</keyword>
<evidence type="ECO:0000313" key="1">
    <source>
        <dbReference type="EMBL" id="GAL85517.1"/>
    </source>
</evidence>